<comment type="similarity">
    <text evidence="2 8">Belongs to the RecO family.</text>
</comment>
<evidence type="ECO:0000256" key="4">
    <source>
        <dbReference type="ARBA" id="ARBA00022763"/>
    </source>
</evidence>
<comment type="caution">
    <text evidence="10">The sequence shown here is derived from an EMBL/GenBank/DDBJ whole genome shotgun (WGS) entry which is preliminary data.</text>
</comment>
<evidence type="ECO:0000313" key="11">
    <source>
        <dbReference type="Proteomes" id="UP000292423"/>
    </source>
</evidence>
<dbReference type="InterPro" id="IPR037278">
    <property type="entry name" value="ARFGAP/RecO"/>
</dbReference>
<feature type="domain" description="DNA replication/recombination mediator RecO N-terminal" evidence="9">
    <location>
        <begin position="8"/>
        <end position="67"/>
    </location>
</feature>
<dbReference type="Gene3D" id="2.40.50.140">
    <property type="entry name" value="Nucleic acid-binding proteins"/>
    <property type="match status" value="1"/>
</dbReference>
<protein>
    <recommendedName>
        <fullName evidence="3 8">DNA repair protein RecO</fullName>
    </recommendedName>
    <alternativeName>
        <fullName evidence="7 8">Recombination protein O</fullName>
    </alternativeName>
</protein>
<dbReference type="PANTHER" id="PTHR33991:SF1">
    <property type="entry name" value="DNA REPAIR PROTEIN RECO"/>
    <property type="match status" value="1"/>
</dbReference>
<dbReference type="PANTHER" id="PTHR33991">
    <property type="entry name" value="DNA REPAIR PROTEIN RECO"/>
    <property type="match status" value="1"/>
</dbReference>
<evidence type="ECO:0000256" key="8">
    <source>
        <dbReference type="HAMAP-Rule" id="MF_00201"/>
    </source>
</evidence>
<dbReference type="SUPFAM" id="SSF57863">
    <property type="entry name" value="ArfGap/RecO-like zinc finger"/>
    <property type="match status" value="1"/>
</dbReference>
<evidence type="ECO:0000259" key="9">
    <source>
        <dbReference type="Pfam" id="PF11967"/>
    </source>
</evidence>
<evidence type="ECO:0000256" key="1">
    <source>
        <dbReference type="ARBA" id="ARBA00003065"/>
    </source>
</evidence>
<dbReference type="GO" id="GO:0006302">
    <property type="term" value="P:double-strand break repair"/>
    <property type="evidence" value="ECO:0007669"/>
    <property type="project" value="TreeGrafter"/>
</dbReference>
<dbReference type="Pfam" id="PF11967">
    <property type="entry name" value="RecO_N"/>
    <property type="match status" value="1"/>
</dbReference>
<dbReference type="HAMAP" id="MF_00201">
    <property type="entry name" value="RecO"/>
    <property type="match status" value="1"/>
</dbReference>
<dbReference type="Proteomes" id="UP000292423">
    <property type="component" value="Unassembled WGS sequence"/>
</dbReference>
<keyword evidence="4 8" id="KW-0227">DNA damage</keyword>
<evidence type="ECO:0000313" key="10">
    <source>
        <dbReference type="EMBL" id="RZU44901.1"/>
    </source>
</evidence>
<evidence type="ECO:0000256" key="6">
    <source>
        <dbReference type="ARBA" id="ARBA00023204"/>
    </source>
</evidence>
<evidence type="ECO:0000256" key="7">
    <source>
        <dbReference type="ARBA" id="ARBA00033409"/>
    </source>
</evidence>
<evidence type="ECO:0000256" key="2">
    <source>
        <dbReference type="ARBA" id="ARBA00007452"/>
    </source>
</evidence>
<evidence type="ECO:0000256" key="3">
    <source>
        <dbReference type="ARBA" id="ARBA00021310"/>
    </source>
</evidence>
<sequence length="218" mass="24325">MTPGGELCHAFLLHMRPYRERSRLVELWTLEHGRVSVVGKPAVPLFQPCLASWRGRSSLKTLTQCEQAGPPLFMEGEALIAGFYLNELLVRLLPPDESHPDLFATYAGMLEHLGKREALEAALRGFERKLLAAMGYGLSFGEDSSGSPLSDDCYYRFEPGSGFMASAEGWPAKTLRAIDAADYTLPETRRAARQIMRLALGEHLGDKPLKSRELWMRS</sequence>
<gene>
    <name evidence="8" type="primary">recO</name>
    <name evidence="10" type="ORF">EV700_1702</name>
</gene>
<dbReference type="GO" id="GO:0006310">
    <property type="term" value="P:DNA recombination"/>
    <property type="evidence" value="ECO:0007669"/>
    <property type="project" value="UniProtKB-UniRule"/>
</dbReference>
<dbReference type="InterPro" id="IPR012340">
    <property type="entry name" value="NA-bd_OB-fold"/>
</dbReference>
<dbReference type="OrthoDB" id="9804792at2"/>
<reference evidence="10 11" key="1">
    <citation type="submission" date="2019-02" db="EMBL/GenBank/DDBJ databases">
        <title>Genomic Encyclopedia of Type Strains, Phase IV (KMG-IV): sequencing the most valuable type-strain genomes for metagenomic binning, comparative biology and taxonomic classification.</title>
        <authorList>
            <person name="Goeker M."/>
        </authorList>
    </citation>
    <scope>NUCLEOTIDE SEQUENCE [LARGE SCALE GENOMIC DNA]</scope>
    <source>
        <strain evidence="10 11">DSM 105135</strain>
    </source>
</reference>
<keyword evidence="11" id="KW-1185">Reference proteome</keyword>
<dbReference type="InterPro" id="IPR003717">
    <property type="entry name" value="RecO"/>
</dbReference>
<dbReference type="AlphaFoldDB" id="A0A4Q7Z524"/>
<dbReference type="InterPro" id="IPR042242">
    <property type="entry name" value="RecO_C"/>
</dbReference>
<comment type="function">
    <text evidence="1 8">Involved in DNA repair and RecF pathway recombination.</text>
</comment>
<dbReference type="GO" id="GO:0043590">
    <property type="term" value="C:bacterial nucleoid"/>
    <property type="evidence" value="ECO:0007669"/>
    <property type="project" value="TreeGrafter"/>
</dbReference>
<dbReference type="Pfam" id="PF02565">
    <property type="entry name" value="RecO_C"/>
    <property type="match status" value="1"/>
</dbReference>
<keyword evidence="6 8" id="KW-0234">DNA repair</keyword>
<name>A0A4Q7Z524_9GAMM</name>
<dbReference type="Gene3D" id="1.20.1440.120">
    <property type="entry name" value="Recombination protein O, C-terminal domain"/>
    <property type="match status" value="1"/>
</dbReference>
<organism evidence="10 11">
    <name type="scientific">Fluviicoccus keumensis</name>
    <dbReference type="NCBI Taxonomy" id="1435465"/>
    <lineage>
        <taxon>Bacteria</taxon>
        <taxon>Pseudomonadati</taxon>
        <taxon>Pseudomonadota</taxon>
        <taxon>Gammaproteobacteria</taxon>
        <taxon>Moraxellales</taxon>
        <taxon>Moraxellaceae</taxon>
        <taxon>Fluviicoccus</taxon>
    </lineage>
</organism>
<dbReference type="EMBL" id="SHKX01000012">
    <property type="protein sequence ID" value="RZU44901.1"/>
    <property type="molecule type" value="Genomic_DNA"/>
</dbReference>
<dbReference type="RefSeq" id="WP_130412733.1">
    <property type="nucleotide sequence ID" value="NZ_SHKX01000012.1"/>
</dbReference>
<dbReference type="InterPro" id="IPR022572">
    <property type="entry name" value="DNA_rep/recomb_RecO_N"/>
</dbReference>
<evidence type="ECO:0000256" key="5">
    <source>
        <dbReference type="ARBA" id="ARBA00023172"/>
    </source>
</evidence>
<keyword evidence="5 8" id="KW-0233">DNA recombination</keyword>
<accession>A0A4Q7Z524</accession>
<dbReference type="SUPFAM" id="SSF50249">
    <property type="entry name" value="Nucleic acid-binding proteins"/>
    <property type="match status" value="1"/>
</dbReference>
<dbReference type="NCBIfam" id="TIGR00613">
    <property type="entry name" value="reco"/>
    <property type="match status" value="1"/>
</dbReference>
<proteinExistence type="inferred from homology"/>